<evidence type="ECO:0000259" key="2">
    <source>
        <dbReference type="Pfam" id="PF11008"/>
    </source>
</evidence>
<evidence type="ECO:0000256" key="1">
    <source>
        <dbReference type="SAM" id="MobiDB-lite"/>
    </source>
</evidence>
<dbReference type="Proteomes" id="UP000077927">
    <property type="component" value="Chromosome 1"/>
</dbReference>
<sequence length="152" mass="16069">MKGVLRALASAIGITVLMAGCASGVKYSEMASTIPTIKQDQGRVYFFRSSSLIGAALQPDIKLNSEVVGQSKPGGFFFVDRPAGKYVVSTATETEKTLSFALDAGETKYVRTSPSLGLIVGRVVPELETPEKAQSELPSLSFAPNEPPAAKK</sequence>
<organism evidence="4 6">
    <name type="scientific">Ralstonia insidiosa</name>
    <dbReference type="NCBI Taxonomy" id="190721"/>
    <lineage>
        <taxon>Bacteria</taxon>
        <taxon>Pseudomonadati</taxon>
        <taxon>Pseudomonadota</taxon>
        <taxon>Betaproteobacteria</taxon>
        <taxon>Burkholderiales</taxon>
        <taxon>Burkholderiaceae</taxon>
        <taxon>Ralstonia</taxon>
    </lineage>
</organism>
<evidence type="ECO:0000313" key="6">
    <source>
        <dbReference type="Proteomes" id="UP000078572"/>
    </source>
</evidence>
<accession>A0A191ZXD4</accession>
<dbReference type="RefSeq" id="WP_021194111.1">
    <property type="nucleotide sequence ID" value="NZ_CP012605.1"/>
</dbReference>
<dbReference type="GeneID" id="61526345"/>
<evidence type="ECO:0000313" key="4">
    <source>
        <dbReference type="EMBL" id="ANJ72774.1"/>
    </source>
</evidence>
<proteinExistence type="predicted"/>
<reference evidence="6" key="2">
    <citation type="submission" date="2016-06" db="EMBL/GenBank/DDBJ databases">
        <authorList>
            <person name="Xu Y."/>
            <person name="Nagy A."/>
            <person name="Yan X."/>
            <person name="Kim S.W."/>
            <person name="Haley B."/>
            <person name="Liu N.T."/>
            <person name="Nou X."/>
        </authorList>
    </citation>
    <scope>NUCLEOTIDE SEQUENCE [LARGE SCALE GENOMIC DNA]</scope>
    <source>
        <strain evidence="6">ATCC 49129</strain>
    </source>
</reference>
<dbReference type="InterPro" id="IPR022548">
    <property type="entry name" value="DUF2846"/>
</dbReference>
<dbReference type="Pfam" id="PF11008">
    <property type="entry name" value="DUF2846"/>
    <property type="match status" value="1"/>
</dbReference>
<keyword evidence="6" id="KW-1185">Reference proteome</keyword>
<dbReference type="EMBL" id="CP012605">
    <property type="protein sequence ID" value="ANH72067.1"/>
    <property type="molecule type" value="Genomic_DNA"/>
</dbReference>
<reference evidence="4" key="3">
    <citation type="submission" date="2016-06" db="EMBL/GenBank/DDBJ databases">
        <authorList>
            <person name="Kjaerup R.B."/>
            <person name="Dalgaard T.S."/>
            <person name="Juul-Madsen H.R."/>
        </authorList>
    </citation>
    <scope>NUCLEOTIDE SEQUENCE [LARGE SCALE GENOMIC DNA]</scope>
    <source>
        <strain evidence="4">ATCC 49129</strain>
    </source>
</reference>
<dbReference type="PROSITE" id="PS51257">
    <property type="entry name" value="PROKAR_LIPOPROTEIN"/>
    <property type="match status" value="1"/>
</dbReference>
<protein>
    <recommendedName>
        <fullName evidence="2">DUF2846 domain-containing protein</fullName>
    </recommendedName>
</protein>
<dbReference type="STRING" id="190721.ACS15_2240"/>
<evidence type="ECO:0000313" key="5">
    <source>
        <dbReference type="Proteomes" id="UP000077927"/>
    </source>
</evidence>
<dbReference type="KEGG" id="rin:ACS15_2240"/>
<dbReference type="Proteomes" id="UP000078572">
    <property type="component" value="Chromosome 1"/>
</dbReference>
<reference evidence="3 5" key="1">
    <citation type="submission" date="2015-09" db="EMBL/GenBank/DDBJ databases">
        <authorList>
            <person name="Xu Y."/>
            <person name="Nagy A."/>
            <person name="Liu N.T."/>
            <person name="Nou X."/>
        </authorList>
    </citation>
    <scope>NUCLEOTIDE SEQUENCE [LARGE SCALE GENOMIC DNA]</scope>
    <source>
        <strain evidence="3 5">FC1138</strain>
    </source>
</reference>
<dbReference type="EMBL" id="CP016022">
    <property type="protein sequence ID" value="ANJ72774.1"/>
    <property type="molecule type" value="Genomic_DNA"/>
</dbReference>
<name>A0A191ZXD4_9RALS</name>
<gene>
    <name evidence="4" type="ORF">A9Y76_09975</name>
    <name evidence="3" type="ORF">ACS15_2240</name>
</gene>
<evidence type="ECO:0000313" key="3">
    <source>
        <dbReference type="EMBL" id="ANH72067.1"/>
    </source>
</evidence>
<dbReference type="PATRIC" id="fig|190721.6.peg.2212"/>
<dbReference type="AlphaFoldDB" id="A0A191ZXD4"/>
<feature type="region of interest" description="Disordered" evidence="1">
    <location>
        <begin position="130"/>
        <end position="152"/>
    </location>
</feature>
<dbReference type="OrthoDB" id="8775745at2"/>
<dbReference type="InterPro" id="IPR016596">
    <property type="entry name" value="UCP012335"/>
</dbReference>
<dbReference type="PIRSF" id="PIRSF012335">
    <property type="entry name" value="UCP012335"/>
    <property type="match status" value="1"/>
</dbReference>
<feature type="domain" description="DUF2846" evidence="2">
    <location>
        <begin position="39"/>
        <end position="117"/>
    </location>
</feature>